<evidence type="ECO:0000256" key="3">
    <source>
        <dbReference type="ARBA" id="ARBA00023235"/>
    </source>
</evidence>
<evidence type="ECO:0000256" key="5">
    <source>
        <dbReference type="RuleBase" id="RU003887"/>
    </source>
</evidence>
<dbReference type="InterPro" id="IPR020094">
    <property type="entry name" value="TruA/RsuA/RluB/E/F_N"/>
</dbReference>
<dbReference type="GO" id="GO:0000455">
    <property type="term" value="P:enzyme-directed rRNA pseudouridine synthesis"/>
    <property type="evidence" value="ECO:0007669"/>
    <property type="project" value="UniProtKB-ARBA"/>
</dbReference>
<evidence type="ECO:0000256" key="4">
    <source>
        <dbReference type="PROSITE-ProRule" id="PRU00182"/>
    </source>
</evidence>
<dbReference type="GO" id="GO:0003723">
    <property type="term" value="F:RNA binding"/>
    <property type="evidence" value="ECO:0007669"/>
    <property type="project" value="UniProtKB-KW"/>
</dbReference>
<evidence type="ECO:0000313" key="8">
    <source>
        <dbReference type="EMBL" id="TSE21562.1"/>
    </source>
</evidence>
<dbReference type="InterPro" id="IPR018496">
    <property type="entry name" value="PsdUridine_synth_RsuA/RluB_CS"/>
</dbReference>
<dbReference type="EC" id="5.4.99.-" evidence="5"/>
<evidence type="ECO:0000256" key="2">
    <source>
        <dbReference type="ARBA" id="ARBA00022884"/>
    </source>
</evidence>
<dbReference type="PANTHER" id="PTHR47683:SF3">
    <property type="entry name" value="RIBOSOMAL LARGE SUBUNIT PSEUDOURIDINE SYNTHASE B"/>
    <property type="match status" value="1"/>
</dbReference>
<keyword evidence="2 4" id="KW-0694">RNA-binding</keyword>
<evidence type="ECO:0000256" key="1">
    <source>
        <dbReference type="ARBA" id="ARBA00008348"/>
    </source>
</evidence>
<feature type="domain" description="RNA-binding S4" evidence="7">
    <location>
        <begin position="24"/>
        <end position="90"/>
    </location>
</feature>
<dbReference type="PROSITE" id="PS01149">
    <property type="entry name" value="PSI_RSU"/>
    <property type="match status" value="1"/>
</dbReference>
<dbReference type="Gene3D" id="3.30.70.1560">
    <property type="entry name" value="Alpha-L RNA-binding motif"/>
    <property type="match status" value="1"/>
</dbReference>
<reference evidence="8 9" key="1">
    <citation type="submission" date="2019-07" db="EMBL/GenBank/DDBJ databases">
        <title>Tepidimonas alkaliphilus YIM 72238 draft genome.</title>
        <authorList>
            <person name="Da Costa M.S."/>
            <person name="Froufe H.J.C."/>
            <person name="Egas C."/>
            <person name="Albuquerque L."/>
        </authorList>
    </citation>
    <scope>NUCLEOTIDE SEQUENCE [LARGE SCALE GENOMIC DNA]</scope>
    <source>
        <strain evidence="8 9">YIM 72238</strain>
    </source>
</reference>
<evidence type="ECO:0000259" key="7">
    <source>
        <dbReference type="SMART" id="SM00363"/>
    </source>
</evidence>
<dbReference type="InterPro" id="IPR020103">
    <property type="entry name" value="PsdUridine_synth_cat_dom_sf"/>
</dbReference>
<dbReference type="SUPFAM" id="SSF55120">
    <property type="entry name" value="Pseudouridine synthase"/>
    <property type="match status" value="1"/>
</dbReference>
<accession>A0A554WDC0</accession>
<dbReference type="InterPro" id="IPR042092">
    <property type="entry name" value="PsdUridine_s_RsuA/RluB/E/F_cat"/>
</dbReference>
<dbReference type="SUPFAM" id="SSF55174">
    <property type="entry name" value="Alpha-L RNA-binding motif"/>
    <property type="match status" value="1"/>
</dbReference>
<dbReference type="PROSITE" id="PS50889">
    <property type="entry name" value="S4"/>
    <property type="match status" value="1"/>
</dbReference>
<dbReference type="AlphaFoldDB" id="A0A554WDC0"/>
<dbReference type="GO" id="GO:0120159">
    <property type="term" value="F:rRNA pseudouridine synthase activity"/>
    <property type="evidence" value="ECO:0007669"/>
    <property type="project" value="UniProtKB-ARBA"/>
</dbReference>
<dbReference type="PANTHER" id="PTHR47683">
    <property type="entry name" value="PSEUDOURIDINE SYNTHASE FAMILY PROTEIN-RELATED"/>
    <property type="match status" value="1"/>
</dbReference>
<dbReference type="Gene3D" id="3.10.290.10">
    <property type="entry name" value="RNA-binding S4 domain"/>
    <property type="match status" value="1"/>
</dbReference>
<name>A0A554WDC0_9BURK</name>
<dbReference type="EMBL" id="VJNB01000001">
    <property type="protein sequence ID" value="TSE21562.1"/>
    <property type="molecule type" value="Genomic_DNA"/>
</dbReference>
<feature type="compositionally biased region" description="Polar residues" evidence="6">
    <location>
        <begin position="311"/>
        <end position="329"/>
    </location>
</feature>
<keyword evidence="9" id="KW-1185">Reference proteome</keyword>
<dbReference type="Pfam" id="PF01479">
    <property type="entry name" value="S4"/>
    <property type="match status" value="1"/>
</dbReference>
<evidence type="ECO:0000313" key="9">
    <source>
        <dbReference type="Proteomes" id="UP000315736"/>
    </source>
</evidence>
<dbReference type="InterPro" id="IPR002942">
    <property type="entry name" value="S4_RNA-bd"/>
</dbReference>
<dbReference type="OrthoDB" id="9807213at2"/>
<gene>
    <name evidence="8" type="primary">rluB</name>
    <name evidence="8" type="ORF">Talka_00237</name>
</gene>
<dbReference type="RefSeq" id="WP_143889189.1">
    <property type="nucleotide sequence ID" value="NZ_VJNB01000001.1"/>
</dbReference>
<comment type="similarity">
    <text evidence="1 5">Belongs to the pseudouridine synthase RsuA family.</text>
</comment>
<feature type="compositionally biased region" description="Low complexity" evidence="6">
    <location>
        <begin position="1"/>
        <end position="12"/>
    </location>
</feature>
<dbReference type="InterPro" id="IPR000748">
    <property type="entry name" value="PsdUridine_synth_RsuA/RluB/E/F"/>
</dbReference>
<comment type="caution">
    <text evidence="8">The sequence shown here is derived from an EMBL/GenBank/DDBJ whole genome shotgun (WGS) entry which is preliminary data.</text>
</comment>
<protein>
    <recommendedName>
        <fullName evidence="5">Pseudouridine synthase</fullName>
        <ecNumber evidence="5">5.4.99.-</ecNumber>
    </recommendedName>
</protein>
<dbReference type="SMART" id="SM00363">
    <property type="entry name" value="S4"/>
    <property type="match status" value="1"/>
</dbReference>
<dbReference type="FunFam" id="3.30.70.1560:FF:000001">
    <property type="entry name" value="Pseudouridine synthase"/>
    <property type="match status" value="1"/>
</dbReference>
<feature type="compositionally biased region" description="Low complexity" evidence="6">
    <location>
        <begin position="266"/>
        <end position="304"/>
    </location>
</feature>
<evidence type="ECO:0000256" key="6">
    <source>
        <dbReference type="SAM" id="MobiDB-lite"/>
    </source>
</evidence>
<dbReference type="NCBIfam" id="NF007976">
    <property type="entry name" value="PRK10700.1"/>
    <property type="match status" value="1"/>
</dbReference>
<dbReference type="Gene3D" id="3.30.70.580">
    <property type="entry name" value="Pseudouridine synthase I, catalytic domain, N-terminal subdomain"/>
    <property type="match status" value="1"/>
</dbReference>
<dbReference type="NCBIfam" id="TIGR00093">
    <property type="entry name" value="pseudouridine synthase"/>
    <property type="match status" value="1"/>
</dbReference>
<dbReference type="InterPro" id="IPR050343">
    <property type="entry name" value="RsuA_PseudoU_synthase"/>
</dbReference>
<organism evidence="8 9">
    <name type="scientific">Tepidimonas alkaliphilus</name>
    <dbReference type="NCBI Taxonomy" id="2588942"/>
    <lineage>
        <taxon>Bacteria</taxon>
        <taxon>Pseudomonadati</taxon>
        <taxon>Pseudomonadota</taxon>
        <taxon>Betaproteobacteria</taxon>
        <taxon>Burkholderiales</taxon>
        <taxon>Tepidimonas</taxon>
    </lineage>
</organism>
<keyword evidence="3 5" id="KW-0413">Isomerase</keyword>
<dbReference type="Pfam" id="PF00849">
    <property type="entry name" value="PseudoU_synth_2"/>
    <property type="match status" value="1"/>
</dbReference>
<feature type="region of interest" description="Disordered" evidence="6">
    <location>
        <begin position="266"/>
        <end position="329"/>
    </location>
</feature>
<proteinExistence type="inferred from homology"/>
<dbReference type="Proteomes" id="UP000315736">
    <property type="component" value="Unassembled WGS sequence"/>
</dbReference>
<sequence length="329" mass="35637">MKRSRSAAASAPREPRSAAGLPSAKLHKVLAQLGLGSRADMEAAIAAGRVKVNGQPAHVGQRVTVRDTIHLDGQQVRWRAQRSRLPRVLAYHKPVGEVVTLDDPQNRPTPFARLPALRQGKWMAVGRLDINTEGLLLLTDSGELANRLMHPRFGLEREYAVRVLGALSSDERERLLSGVELDDGPARVQALEELGGTGANRWYRVVLTEGRNREVRRLFEAVGHAVSRLIRVRYGTVTLPRGVRRGTWWELEPQAVADLMAQAGLPLPADQQPRPRAAATSPATGSPRSRASASGVAAAVNKASRPAAPQAPTSARKSGSRLSARRQNG</sequence>
<dbReference type="CDD" id="cd02556">
    <property type="entry name" value="PseudoU_synth_RluB"/>
    <property type="match status" value="1"/>
</dbReference>
<feature type="region of interest" description="Disordered" evidence="6">
    <location>
        <begin position="1"/>
        <end position="22"/>
    </location>
</feature>
<dbReference type="InterPro" id="IPR036986">
    <property type="entry name" value="S4_RNA-bd_sf"/>
</dbReference>
<dbReference type="CDD" id="cd00165">
    <property type="entry name" value="S4"/>
    <property type="match status" value="1"/>
</dbReference>
<dbReference type="GO" id="GO:0005829">
    <property type="term" value="C:cytosol"/>
    <property type="evidence" value="ECO:0007669"/>
    <property type="project" value="UniProtKB-ARBA"/>
</dbReference>
<dbReference type="InterPro" id="IPR006145">
    <property type="entry name" value="PsdUridine_synth_RsuA/RluA"/>
</dbReference>